<feature type="repeat" description="WD" evidence="7">
    <location>
        <begin position="694"/>
        <end position="735"/>
    </location>
</feature>
<dbReference type="InterPro" id="IPR008271">
    <property type="entry name" value="Ser/Thr_kinase_AS"/>
</dbReference>
<accession>A0ABT5B892</accession>
<sequence>MIGFDDPQSGPLDDASDGAHVFGPARSDPLEHERYERLGLLGAGGMGRVYLARDQRLGRMVALKEAHDDALARRLAREVRVTAGLEHPGIVTVYDESRGSDGRPFYTMRLMRGRPLSQVLGERRTAAARLELLPHYLDACHALAYAHAHGIIHRDLKPGNIMIGAYGETQVVDWGLARRLADPATDDVDAGETCPGAVLGTPAYMSPEQARGEPADRSSDVWGLGAVLHELLAGAPPRVALETTRIDVTASASTVTCALPRDVPPELAAIVARATALDASARYPDAGALAVDVAAFLAGRRVHAHRYSALEIGLRFARAWRVPLRVAGAALVVIVTLVVLGTLRLQAQRDRALAAEDEARTALADADRNLAAALVAQARAADDRGAHAVKEVIATHALRLVDSPEARGVLAGARAAARPTRLATAALPDCFPLVALAVDDVVCAQATSLRRLVAGAELWRATLPKPIKELRVYEDHLWAIAHGFELTTLSLATGAPRDEAWDVIDFNVGEAWPVPTHSLGPGMAQPHLANACAKAFVVGVSGLIDGRHVLLCSDGRIARSSGAVPTEFTAAFDPAAFVSFTQLELTGDAERAIVAGTQGWIAVHDLTTRETWTSAPTRPSPVRRIAVAPASDRAAVVRERGGVELFALPELRPLGTIAATNVRDVRLLADGSVLVADARGVTRWALPAAPRTAILSDEHGLSGVVFSPDGRSLVTTHGEGRALVWDVETGTRRHVLEVSAGTVKAAAFLPDGQRFAVVDASAGPPGPHVFDRTSGVMQWRPPGPLVADLRASRGPLPDGRPFPLMGRRVAALTGNVLMFPLYARGFLAVDLDTETAVPTVDCPRREWQDLAGTPDASHAVLVSVEGVVAVVEAGARLRCREVSAPEGAVAADVSADGHTVVMGGRGWLARLDGDVLRWQVPHPGVWPLDVSLSPDGRWIASGGHDDARVWDAETGTLRAVLSGHHARVASVEFSRDSATLATGSWDGTARLWDLATLDLPADTLAREAEATWGLTLADALDG</sequence>
<reference evidence="11 12" key="1">
    <citation type="submission" date="2022-11" db="EMBL/GenBank/DDBJ databases">
        <title>Minimal conservation of predation-associated metabolite biosynthetic gene clusters underscores biosynthetic potential of Myxococcota including descriptions for ten novel species: Archangium lansinium sp. nov., Myxococcus landrumus sp. nov., Nannocystis bai.</title>
        <authorList>
            <person name="Ahearne A."/>
            <person name="Stevens C."/>
            <person name="Dowd S."/>
        </authorList>
    </citation>
    <scope>NUCLEOTIDE SEQUENCE [LARGE SCALE GENOMIC DNA]</scope>
    <source>
        <strain evidence="11 12">NCELM</strain>
    </source>
</reference>
<dbReference type="SUPFAM" id="SSF56112">
    <property type="entry name" value="Protein kinase-like (PK-like)"/>
    <property type="match status" value="1"/>
</dbReference>
<keyword evidence="5 11" id="KW-0418">Kinase</keyword>
<organism evidence="11 12">
    <name type="scientific">Nannocystis radixulma</name>
    <dbReference type="NCBI Taxonomy" id="2995305"/>
    <lineage>
        <taxon>Bacteria</taxon>
        <taxon>Pseudomonadati</taxon>
        <taxon>Myxococcota</taxon>
        <taxon>Polyangia</taxon>
        <taxon>Nannocystales</taxon>
        <taxon>Nannocystaceae</taxon>
        <taxon>Nannocystis</taxon>
    </lineage>
</organism>
<evidence type="ECO:0000256" key="9">
    <source>
        <dbReference type="SAM" id="MobiDB-lite"/>
    </source>
</evidence>
<evidence type="ECO:0000313" key="11">
    <source>
        <dbReference type="EMBL" id="MDC0669307.1"/>
    </source>
</evidence>
<dbReference type="PROSITE" id="PS00678">
    <property type="entry name" value="WD_REPEATS_1"/>
    <property type="match status" value="1"/>
</dbReference>
<dbReference type="SMART" id="SM00220">
    <property type="entry name" value="S_TKc"/>
    <property type="match status" value="1"/>
</dbReference>
<evidence type="ECO:0000256" key="1">
    <source>
        <dbReference type="ARBA" id="ARBA00022574"/>
    </source>
</evidence>
<dbReference type="PROSITE" id="PS00107">
    <property type="entry name" value="PROTEIN_KINASE_ATP"/>
    <property type="match status" value="1"/>
</dbReference>
<keyword evidence="1 7" id="KW-0853">WD repeat</keyword>
<evidence type="ECO:0000313" key="12">
    <source>
        <dbReference type="Proteomes" id="UP001217838"/>
    </source>
</evidence>
<dbReference type="PROSITE" id="PS50011">
    <property type="entry name" value="PROTEIN_KINASE_DOM"/>
    <property type="match status" value="1"/>
</dbReference>
<dbReference type="EMBL" id="JAQNDN010000007">
    <property type="protein sequence ID" value="MDC0669307.1"/>
    <property type="molecule type" value="Genomic_DNA"/>
</dbReference>
<evidence type="ECO:0000259" key="10">
    <source>
        <dbReference type="PROSITE" id="PS50011"/>
    </source>
</evidence>
<evidence type="ECO:0000256" key="5">
    <source>
        <dbReference type="ARBA" id="ARBA00022777"/>
    </source>
</evidence>
<dbReference type="Pfam" id="PF00069">
    <property type="entry name" value="Pkinase"/>
    <property type="match status" value="1"/>
</dbReference>
<evidence type="ECO:0000256" key="7">
    <source>
        <dbReference type="PROSITE-ProRule" id="PRU00221"/>
    </source>
</evidence>
<dbReference type="Gene3D" id="2.130.10.10">
    <property type="entry name" value="YVTN repeat-like/Quinoprotein amine dehydrogenase"/>
    <property type="match status" value="2"/>
</dbReference>
<name>A0ABT5B892_9BACT</name>
<dbReference type="RefSeq" id="WP_271999089.1">
    <property type="nucleotide sequence ID" value="NZ_JAQNDN010000007.1"/>
</dbReference>
<dbReference type="SUPFAM" id="SSF50998">
    <property type="entry name" value="Quinoprotein alcohol dehydrogenase-like"/>
    <property type="match status" value="1"/>
</dbReference>
<evidence type="ECO:0000256" key="6">
    <source>
        <dbReference type="ARBA" id="ARBA00022840"/>
    </source>
</evidence>
<dbReference type="Pfam" id="PF00400">
    <property type="entry name" value="WD40"/>
    <property type="match status" value="2"/>
</dbReference>
<dbReference type="InterPro" id="IPR015943">
    <property type="entry name" value="WD40/YVTN_repeat-like_dom_sf"/>
</dbReference>
<dbReference type="SMART" id="SM00320">
    <property type="entry name" value="WD40"/>
    <property type="match status" value="4"/>
</dbReference>
<dbReference type="PANTHER" id="PTHR43289">
    <property type="entry name" value="MITOGEN-ACTIVATED PROTEIN KINASE KINASE KINASE 20-RELATED"/>
    <property type="match status" value="1"/>
</dbReference>
<gene>
    <name evidence="11" type="ORF">POL58_16255</name>
</gene>
<evidence type="ECO:0000256" key="3">
    <source>
        <dbReference type="ARBA" id="ARBA00022737"/>
    </source>
</evidence>
<keyword evidence="6 8" id="KW-0067">ATP-binding</keyword>
<dbReference type="PROSITE" id="PS50082">
    <property type="entry name" value="WD_REPEATS_2"/>
    <property type="match status" value="2"/>
</dbReference>
<dbReference type="Gene3D" id="1.10.510.10">
    <property type="entry name" value="Transferase(Phosphotransferase) domain 1"/>
    <property type="match status" value="1"/>
</dbReference>
<dbReference type="CDD" id="cd14014">
    <property type="entry name" value="STKc_PknB_like"/>
    <property type="match status" value="1"/>
</dbReference>
<dbReference type="GO" id="GO:0016301">
    <property type="term" value="F:kinase activity"/>
    <property type="evidence" value="ECO:0007669"/>
    <property type="project" value="UniProtKB-KW"/>
</dbReference>
<dbReference type="PROSITE" id="PS00108">
    <property type="entry name" value="PROTEIN_KINASE_ST"/>
    <property type="match status" value="1"/>
</dbReference>
<protein>
    <submittedName>
        <fullName evidence="11">Serine/threonine-protein kinase</fullName>
    </submittedName>
</protein>
<dbReference type="PANTHER" id="PTHR43289:SF6">
    <property type="entry name" value="SERINE_THREONINE-PROTEIN KINASE NEKL-3"/>
    <property type="match status" value="1"/>
</dbReference>
<dbReference type="InterPro" id="IPR019775">
    <property type="entry name" value="WD40_repeat_CS"/>
</dbReference>
<dbReference type="InterPro" id="IPR011047">
    <property type="entry name" value="Quinoprotein_ADH-like_sf"/>
</dbReference>
<dbReference type="InterPro" id="IPR001680">
    <property type="entry name" value="WD40_rpt"/>
</dbReference>
<feature type="repeat" description="WD" evidence="7">
    <location>
        <begin position="961"/>
        <end position="996"/>
    </location>
</feature>
<dbReference type="InterPro" id="IPR011009">
    <property type="entry name" value="Kinase-like_dom_sf"/>
</dbReference>
<evidence type="ECO:0000256" key="2">
    <source>
        <dbReference type="ARBA" id="ARBA00022679"/>
    </source>
</evidence>
<comment type="caution">
    <text evidence="11">The sequence shown here is derived from an EMBL/GenBank/DDBJ whole genome shotgun (WGS) entry which is preliminary data.</text>
</comment>
<dbReference type="InterPro" id="IPR000719">
    <property type="entry name" value="Prot_kinase_dom"/>
</dbReference>
<dbReference type="Proteomes" id="UP001217838">
    <property type="component" value="Unassembled WGS sequence"/>
</dbReference>
<feature type="domain" description="Protein kinase" evidence="10">
    <location>
        <begin position="35"/>
        <end position="297"/>
    </location>
</feature>
<proteinExistence type="predicted"/>
<keyword evidence="4 8" id="KW-0547">Nucleotide-binding</keyword>
<evidence type="ECO:0000256" key="4">
    <source>
        <dbReference type="ARBA" id="ARBA00022741"/>
    </source>
</evidence>
<keyword evidence="3" id="KW-0677">Repeat</keyword>
<dbReference type="PROSITE" id="PS50294">
    <property type="entry name" value="WD_REPEATS_REGION"/>
    <property type="match status" value="1"/>
</dbReference>
<dbReference type="Gene3D" id="3.30.200.20">
    <property type="entry name" value="Phosphorylase Kinase, domain 1"/>
    <property type="match status" value="1"/>
</dbReference>
<feature type="binding site" evidence="8">
    <location>
        <position position="64"/>
    </location>
    <ligand>
        <name>ATP</name>
        <dbReference type="ChEBI" id="CHEBI:30616"/>
    </ligand>
</feature>
<evidence type="ECO:0000256" key="8">
    <source>
        <dbReference type="PROSITE-ProRule" id="PRU10141"/>
    </source>
</evidence>
<keyword evidence="12" id="KW-1185">Reference proteome</keyword>
<feature type="region of interest" description="Disordered" evidence="9">
    <location>
        <begin position="1"/>
        <end position="28"/>
    </location>
</feature>
<dbReference type="InterPro" id="IPR017441">
    <property type="entry name" value="Protein_kinase_ATP_BS"/>
</dbReference>
<keyword evidence="2" id="KW-0808">Transferase</keyword>